<gene>
    <name evidence="5" type="ORF">SAMN05421747_104232</name>
</gene>
<accession>A0A1I1GJ49</accession>
<dbReference type="RefSeq" id="WP_090972686.1">
    <property type="nucleotide sequence ID" value="NZ_FOLL01000004.1"/>
</dbReference>
<dbReference type="PANTHER" id="PTHR33204:SF29">
    <property type="entry name" value="TRANSCRIPTIONAL REGULATOR"/>
    <property type="match status" value="1"/>
</dbReference>
<reference evidence="5 6" key="1">
    <citation type="submission" date="2016-10" db="EMBL/GenBank/DDBJ databases">
        <authorList>
            <person name="de Groot N.N."/>
        </authorList>
    </citation>
    <scope>NUCLEOTIDE SEQUENCE [LARGE SCALE GENOMIC DNA]</scope>
    <source>
        <strain evidence="5 6">DSM 22900</strain>
    </source>
</reference>
<dbReference type="PROSITE" id="PS51118">
    <property type="entry name" value="HTH_HXLR"/>
    <property type="match status" value="1"/>
</dbReference>
<evidence type="ECO:0000313" key="5">
    <source>
        <dbReference type="EMBL" id="SFC11466.1"/>
    </source>
</evidence>
<sequence length="127" mass="14197">MYVNKIPQALDYGVSVTMKVIGGKWKPCIIDCIANGINRPADIRKAIKHASLRVINHQLTELLAYEVVSKQTYQGYPLRVEYKLTTFGKTLLSVIEAMQKWGDAHAEKVAEIAMKRNENIGAAPSRP</sequence>
<protein>
    <submittedName>
        <fullName evidence="5">DNA-binding transcriptional regulator, HxlR family</fullName>
    </submittedName>
</protein>
<evidence type="ECO:0000256" key="2">
    <source>
        <dbReference type="ARBA" id="ARBA00023125"/>
    </source>
</evidence>
<evidence type="ECO:0000256" key="3">
    <source>
        <dbReference type="ARBA" id="ARBA00023163"/>
    </source>
</evidence>
<keyword evidence="3" id="KW-0804">Transcription</keyword>
<keyword evidence="6" id="KW-1185">Reference proteome</keyword>
<dbReference type="PANTHER" id="PTHR33204">
    <property type="entry name" value="TRANSCRIPTIONAL REGULATOR, MARR FAMILY"/>
    <property type="match status" value="1"/>
</dbReference>
<dbReference type="EMBL" id="FOLL01000004">
    <property type="protein sequence ID" value="SFC11466.1"/>
    <property type="molecule type" value="Genomic_DNA"/>
</dbReference>
<name>A0A1I1GJ49_9SPHI</name>
<feature type="domain" description="HTH hxlR-type" evidence="4">
    <location>
        <begin position="6"/>
        <end position="110"/>
    </location>
</feature>
<evidence type="ECO:0000256" key="1">
    <source>
        <dbReference type="ARBA" id="ARBA00023015"/>
    </source>
</evidence>
<dbReference type="Gene3D" id="1.10.10.10">
    <property type="entry name" value="Winged helix-like DNA-binding domain superfamily/Winged helix DNA-binding domain"/>
    <property type="match status" value="1"/>
</dbReference>
<dbReference type="InterPro" id="IPR002577">
    <property type="entry name" value="HTH_HxlR"/>
</dbReference>
<keyword evidence="2 5" id="KW-0238">DNA-binding</keyword>
<dbReference type="InterPro" id="IPR036390">
    <property type="entry name" value="WH_DNA-bd_sf"/>
</dbReference>
<dbReference type="OrthoDB" id="8231503at2"/>
<dbReference type="Pfam" id="PF01638">
    <property type="entry name" value="HxlR"/>
    <property type="match status" value="1"/>
</dbReference>
<organism evidence="5 6">
    <name type="scientific">Parapedobacter composti</name>
    <dbReference type="NCBI Taxonomy" id="623281"/>
    <lineage>
        <taxon>Bacteria</taxon>
        <taxon>Pseudomonadati</taxon>
        <taxon>Bacteroidota</taxon>
        <taxon>Sphingobacteriia</taxon>
        <taxon>Sphingobacteriales</taxon>
        <taxon>Sphingobacteriaceae</taxon>
        <taxon>Parapedobacter</taxon>
    </lineage>
</organism>
<evidence type="ECO:0000313" key="6">
    <source>
        <dbReference type="Proteomes" id="UP000199577"/>
    </source>
</evidence>
<dbReference type="InterPro" id="IPR036388">
    <property type="entry name" value="WH-like_DNA-bd_sf"/>
</dbReference>
<dbReference type="Proteomes" id="UP000199577">
    <property type="component" value="Unassembled WGS sequence"/>
</dbReference>
<keyword evidence="1" id="KW-0805">Transcription regulation</keyword>
<dbReference type="GO" id="GO:0003677">
    <property type="term" value="F:DNA binding"/>
    <property type="evidence" value="ECO:0007669"/>
    <property type="project" value="UniProtKB-KW"/>
</dbReference>
<evidence type="ECO:0000259" key="4">
    <source>
        <dbReference type="PROSITE" id="PS51118"/>
    </source>
</evidence>
<proteinExistence type="predicted"/>
<dbReference type="AlphaFoldDB" id="A0A1I1GJ49"/>
<dbReference type="SUPFAM" id="SSF46785">
    <property type="entry name" value="Winged helix' DNA-binding domain"/>
    <property type="match status" value="1"/>
</dbReference>